<accession>D8RWM6</accession>
<evidence type="ECO:0000313" key="2">
    <source>
        <dbReference type="Proteomes" id="UP000001514"/>
    </source>
</evidence>
<reference evidence="1 2" key="1">
    <citation type="journal article" date="2011" name="Science">
        <title>The Selaginella genome identifies genetic changes associated with the evolution of vascular plants.</title>
        <authorList>
            <person name="Banks J.A."/>
            <person name="Nishiyama T."/>
            <person name="Hasebe M."/>
            <person name="Bowman J.L."/>
            <person name="Gribskov M."/>
            <person name="dePamphilis C."/>
            <person name="Albert V.A."/>
            <person name="Aono N."/>
            <person name="Aoyama T."/>
            <person name="Ambrose B.A."/>
            <person name="Ashton N.W."/>
            <person name="Axtell M.J."/>
            <person name="Barker E."/>
            <person name="Barker M.S."/>
            <person name="Bennetzen J.L."/>
            <person name="Bonawitz N.D."/>
            <person name="Chapple C."/>
            <person name="Cheng C."/>
            <person name="Correa L.G."/>
            <person name="Dacre M."/>
            <person name="DeBarry J."/>
            <person name="Dreyer I."/>
            <person name="Elias M."/>
            <person name="Engstrom E.M."/>
            <person name="Estelle M."/>
            <person name="Feng L."/>
            <person name="Finet C."/>
            <person name="Floyd S.K."/>
            <person name="Frommer W.B."/>
            <person name="Fujita T."/>
            <person name="Gramzow L."/>
            <person name="Gutensohn M."/>
            <person name="Harholt J."/>
            <person name="Hattori M."/>
            <person name="Heyl A."/>
            <person name="Hirai T."/>
            <person name="Hiwatashi Y."/>
            <person name="Ishikawa M."/>
            <person name="Iwata M."/>
            <person name="Karol K.G."/>
            <person name="Koehler B."/>
            <person name="Kolukisaoglu U."/>
            <person name="Kubo M."/>
            <person name="Kurata T."/>
            <person name="Lalonde S."/>
            <person name="Li K."/>
            <person name="Li Y."/>
            <person name="Litt A."/>
            <person name="Lyons E."/>
            <person name="Manning G."/>
            <person name="Maruyama T."/>
            <person name="Michael T.P."/>
            <person name="Mikami K."/>
            <person name="Miyazaki S."/>
            <person name="Morinaga S."/>
            <person name="Murata T."/>
            <person name="Mueller-Roeber B."/>
            <person name="Nelson D.R."/>
            <person name="Obara M."/>
            <person name="Oguri Y."/>
            <person name="Olmstead R.G."/>
            <person name="Onodera N."/>
            <person name="Petersen B.L."/>
            <person name="Pils B."/>
            <person name="Prigge M."/>
            <person name="Rensing S.A."/>
            <person name="Riano-Pachon D.M."/>
            <person name="Roberts A.W."/>
            <person name="Sato Y."/>
            <person name="Scheller H.V."/>
            <person name="Schulz B."/>
            <person name="Schulz C."/>
            <person name="Shakirov E.V."/>
            <person name="Shibagaki N."/>
            <person name="Shinohara N."/>
            <person name="Shippen D.E."/>
            <person name="Soerensen I."/>
            <person name="Sotooka R."/>
            <person name="Sugimoto N."/>
            <person name="Sugita M."/>
            <person name="Sumikawa N."/>
            <person name="Tanurdzic M."/>
            <person name="Theissen G."/>
            <person name="Ulvskov P."/>
            <person name="Wakazuki S."/>
            <person name="Weng J.K."/>
            <person name="Willats W.W."/>
            <person name="Wipf D."/>
            <person name="Wolf P.G."/>
            <person name="Yang L."/>
            <person name="Zimmer A.D."/>
            <person name="Zhu Q."/>
            <person name="Mitros T."/>
            <person name="Hellsten U."/>
            <person name="Loque D."/>
            <person name="Otillar R."/>
            <person name="Salamov A."/>
            <person name="Schmutz J."/>
            <person name="Shapiro H."/>
            <person name="Lindquist E."/>
            <person name="Lucas S."/>
            <person name="Rokhsar D."/>
            <person name="Grigoriev I.V."/>
        </authorList>
    </citation>
    <scope>NUCLEOTIDE SEQUENCE [LARGE SCALE GENOMIC DNA]</scope>
</reference>
<gene>
    <name evidence="1" type="ORF">SELMODRAFT_415597</name>
</gene>
<name>D8RWM6_SELML</name>
<evidence type="ECO:0008006" key="3">
    <source>
        <dbReference type="Google" id="ProtNLM"/>
    </source>
</evidence>
<dbReference type="InParanoid" id="D8RWM6"/>
<dbReference type="AlphaFoldDB" id="D8RWM6"/>
<dbReference type="Proteomes" id="UP000001514">
    <property type="component" value="Unassembled WGS sequence"/>
</dbReference>
<sequence length="305" mass="34186">MGGDEDSPMTWAPLEVPKTLRTNPNMPYLHQFPCSWDALFFRNTSTSMGWREQREVDFPRGVRFYPPDRGFGPQIHVQGGLSCARMDKKLSFNLNLFQELQVGDEKIHVIVSDGYRGARHPLARDLCMYRLGLFNMYLSDAFCTGNLKRSIESLFRRVKQGTQNRIQGLMQVEKDERDWEKEDDEVESIHTIREDEWLPEMHSTVIAVKGNAVAVGGPGAFWLTPKDAGKVNVVEAPKQPRDLFIVATLSLKKLAAHAIEEASRGDIVQTAEALSVLDPADKDSTVLVISTPLDPALAKSTCSPD</sequence>
<proteinExistence type="predicted"/>
<protein>
    <recommendedName>
        <fullName evidence="3">PPM-type phosphatase domain-containing protein</fullName>
    </recommendedName>
</protein>
<keyword evidence="2" id="KW-1185">Reference proteome</keyword>
<dbReference type="Gramene" id="EFJ23283">
    <property type="protein sequence ID" value="EFJ23283"/>
    <property type="gene ID" value="SELMODRAFT_415597"/>
</dbReference>
<evidence type="ECO:0000313" key="1">
    <source>
        <dbReference type="EMBL" id="EFJ23283.1"/>
    </source>
</evidence>
<organism evidence="2">
    <name type="scientific">Selaginella moellendorffii</name>
    <name type="common">Spikemoss</name>
    <dbReference type="NCBI Taxonomy" id="88036"/>
    <lineage>
        <taxon>Eukaryota</taxon>
        <taxon>Viridiplantae</taxon>
        <taxon>Streptophyta</taxon>
        <taxon>Embryophyta</taxon>
        <taxon>Tracheophyta</taxon>
        <taxon>Lycopodiopsida</taxon>
        <taxon>Selaginellales</taxon>
        <taxon>Selaginellaceae</taxon>
        <taxon>Selaginella</taxon>
    </lineage>
</organism>
<dbReference type="KEGG" id="smo:SELMODRAFT_415597"/>
<dbReference type="HOGENOM" id="CLU_079497_0_0_1"/>
<dbReference type="EMBL" id="GL377593">
    <property type="protein sequence ID" value="EFJ23283.1"/>
    <property type="molecule type" value="Genomic_DNA"/>
</dbReference>